<reference evidence="1 2" key="1">
    <citation type="submission" date="2019-10" db="EMBL/GenBank/DDBJ databases">
        <title>Draft genome sequence of Marinobacter hydrocarbonoclasticus NCT7M from the microbiome of the marine copepod.</title>
        <authorList>
            <person name="Nuttall R."/>
            <person name="Sharma G."/>
            <person name="Moisander P."/>
        </authorList>
    </citation>
    <scope>NUCLEOTIDE SEQUENCE [LARGE SCALE GENOMIC DNA]</scope>
    <source>
        <strain evidence="1 2">NCT7M</strain>
    </source>
</reference>
<proteinExistence type="predicted"/>
<evidence type="ECO:0000313" key="1">
    <source>
        <dbReference type="EMBL" id="KAE8545367.1"/>
    </source>
</evidence>
<dbReference type="AlphaFoldDB" id="A0A833JNY8"/>
<comment type="caution">
    <text evidence="1">The sequence shown here is derived from an EMBL/GenBank/DDBJ whole genome shotgun (WGS) entry which is preliminary data.</text>
</comment>
<evidence type="ECO:0008006" key="3">
    <source>
        <dbReference type="Google" id="ProtNLM"/>
    </source>
</evidence>
<evidence type="ECO:0000313" key="2">
    <source>
        <dbReference type="Proteomes" id="UP000469950"/>
    </source>
</evidence>
<organism evidence="1 2">
    <name type="scientific">Marinobacter nauticus</name>
    <name type="common">Marinobacter hydrocarbonoclasticus</name>
    <name type="synonym">Marinobacter aquaeolei</name>
    <dbReference type="NCBI Taxonomy" id="2743"/>
    <lineage>
        <taxon>Bacteria</taxon>
        <taxon>Pseudomonadati</taxon>
        <taxon>Pseudomonadota</taxon>
        <taxon>Gammaproteobacteria</taxon>
        <taxon>Pseudomonadales</taxon>
        <taxon>Marinobacteraceae</taxon>
        <taxon>Marinobacter</taxon>
    </lineage>
</organism>
<gene>
    <name evidence="1" type="ORF">F6453_2339</name>
</gene>
<accession>A0A833JNY8</accession>
<dbReference type="RefSeq" id="WP_153740927.1">
    <property type="nucleotide sequence ID" value="NZ_WBMP01000009.1"/>
</dbReference>
<sequence>MTPEQHKAECLERWEALKAEAMTKWGLFRRKRISRGQLEQWLKQQSEMDERTIRAMFNGMRSR</sequence>
<protein>
    <recommendedName>
        <fullName evidence="3">Transposase</fullName>
    </recommendedName>
</protein>
<name>A0A833JNY8_MARNT</name>
<dbReference type="Proteomes" id="UP000469950">
    <property type="component" value="Unassembled WGS sequence"/>
</dbReference>
<dbReference type="EMBL" id="WBMP01000009">
    <property type="protein sequence ID" value="KAE8545367.1"/>
    <property type="molecule type" value="Genomic_DNA"/>
</dbReference>